<gene>
    <name evidence="2" type="ORF">BGZ99_008370</name>
</gene>
<dbReference type="PANTHER" id="PTHR20974">
    <property type="entry name" value="UPF0585 PROTEIN CG18661"/>
    <property type="match status" value="1"/>
</dbReference>
<protein>
    <submittedName>
        <fullName evidence="2">Uncharacterized protein</fullName>
    </submittedName>
</protein>
<name>A0A9P6UPW4_9FUNG</name>
<reference evidence="2" key="1">
    <citation type="journal article" date="2020" name="Fungal Divers.">
        <title>Resolving the Mortierellaceae phylogeny through synthesis of multi-gene phylogenetics and phylogenomics.</title>
        <authorList>
            <person name="Vandepol N."/>
            <person name="Liber J."/>
            <person name="Desiro A."/>
            <person name="Na H."/>
            <person name="Kennedy M."/>
            <person name="Barry K."/>
            <person name="Grigoriev I.V."/>
            <person name="Miller A.N."/>
            <person name="O'Donnell K."/>
            <person name="Stajich J.E."/>
            <person name="Bonito G."/>
        </authorList>
    </citation>
    <scope>NUCLEOTIDE SEQUENCE</scope>
    <source>
        <strain evidence="2">REB-010B</strain>
    </source>
</reference>
<evidence type="ECO:0000256" key="1">
    <source>
        <dbReference type="ARBA" id="ARBA00008308"/>
    </source>
</evidence>
<dbReference type="SUPFAM" id="SSF53335">
    <property type="entry name" value="S-adenosyl-L-methionine-dependent methyltransferases"/>
    <property type="match status" value="1"/>
</dbReference>
<dbReference type="Gene3D" id="3.40.50.150">
    <property type="entry name" value="Vaccinia Virus protein VP39"/>
    <property type="match status" value="1"/>
</dbReference>
<sequence length="241" mass="26943">MDCQAAFNLNMSEYVQINQKVFFAAAERNKDVIAEQLRPILNNAQLVLEVGSGSGQHVYHLSKDLPDVIFQPTEYSVSLLPSIDAYAEDLIKEGHYILPALELDATNPEHWQRVLTAAATATSTESSEVGKEPQQALYDLVMTTNVFHISPWIVSESIIRGAGQVLKSGGYLVIYGPFRRNGSFNTESNREFDATLRGRDSSWGVRDLEEVEKVAKEEAGLTLERVVDVPSNNYMVFFRKL</sequence>
<dbReference type="Proteomes" id="UP000738325">
    <property type="component" value="Unassembled WGS sequence"/>
</dbReference>
<dbReference type="OrthoDB" id="10258744at2759"/>
<dbReference type="Pfam" id="PF06080">
    <property type="entry name" value="DUF938"/>
    <property type="match status" value="1"/>
</dbReference>
<dbReference type="AlphaFoldDB" id="A0A9P6UPW4"/>
<evidence type="ECO:0000313" key="2">
    <source>
        <dbReference type="EMBL" id="KAG0314098.1"/>
    </source>
</evidence>
<organism evidence="2 3">
    <name type="scientific">Dissophora globulifera</name>
    <dbReference type="NCBI Taxonomy" id="979702"/>
    <lineage>
        <taxon>Eukaryota</taxon>
        <taxon>Fungi</taxon>
        <taxon>Fungi incertae sedis</taxon>
        <taxon>Mucoromycota</taxon>
        <taxon>Mortierellomycotina</taxon>
        <taxon>Mortierellomycetes</taxon>
        <taxon>Mortierellales</taxon>
        <taxon>Mortierellaceae</taxon>
        <taxon>Dissophora</taxon>
    </lineage>
</organism>
<dbReference type="PANTHER" id="PTHR20974:SF0">
    <property type="entry name" value="UPF0585 PROTEIN CG18661"/>
    <property type="match status" value="1"/>
</dbReference>
<keyword evidence="3" id="KW-1185">Reference proteome</keyword>
<proteinExistence type="inferred from homology"/>
<accession>A0A9P6UPW4</accession>
<dbReference type="InterPro" id="IPR029063">
    <property type="entry name" value="SAM-dependent_MTases_sf"/>
</dbReference>
<evidence type="ECO:0000313" key="3">
    <source>
        <dbReference type="Proteomes" id="UP000738325"/>
    </source>
</evidence>
<comment type="similarity">
    <text evidence="1">Belongs to the UPF0585 family.</text>
</comment>
<comment type="caution">
    <text evidence="2">The sequence shown here is derived from an EMBL/GenBank/DDBJ whole genome shotgun (WGS) entry which is preliminary data.</text>
</comment>
<dbReference type="InterPro" id="IPR010342">
    <property type="entry name" value="DUF938"/>
</dbReference>
<dbReference type="EMBL" id="JAAAIP010000644">
    <property type="protein sequence ID" value="KAG0314098.1"/>
    <property type="molecule type" value="Genomic_DNA"/>
</dbReference>